<evidence type="ECO:0000313" key="4">
    <source>
        <dbReference type="Proteomes" id="UP000823912"/>
    </source>
</evidence>
<reference evidence="3" key="1">
    <citation type="submission" date="2020-10" db="EMBL/GenBank/DDBJ databases">
        <authorList>
            <person name="Gilroy R."/>
        </authorList>
    </citation>
    <scope>NUCLEOTIDE SEQUENCE</scope>
    <source>
        <strain evidence="3">ChiSjej5B23-6657</strain>
    </source>
</reference>
<keyword evidence="1" id="KW-1133">Transmembrane helix</keyword>
<dbReference type="Proteomes" id="UP000823912">
    <property type="component" value="Unassembled WGS sequence"/>
</dbReference>
<feature type="transmembrane region" description="Helical" evidence="1">
    <location>
        <begin position="249"/>
        <end position="267"/>
    </location>
</feature>
<accession>A0A9D1JAV5</accession>
<organism evidence="3 4">
    <name type="scientific">Candidatus Pullilachnospira gallistercoris</name>
    <dbReference type="NCBI Taxonomy" id="2840911"/>
    <lineage>
        <taxon>Bacteria</taxon>
        <taxon>Bacillati</taxon>
        <taxon>Bacillota</taxon>
        <taxon>Clostridia</taxon>
        <taxon>Lachnospirales</taxon>
        <taxon>Lachnospiraceae</taxon>
        <taxon>Lachnospiraceae incertae sedis</taxon>
        <taxon>Candidatus Pullilachnospira</taxon>
    </lineage>
</organism>
<protein>
    <submittedName>
        <fullName evidence="3">Acyltransferase</fullName>
    </submittedName>
</protein>
<sequence length="371" mass="42007">MKREAYPAVDIAKFVLAILVVAIHVQPFRGMTGFLYDNCVARIADPLFFAITAFFMFRGAFEQDLSWRSLGKYMLRIGLLYGCWVLIYAPVILQRAVYVAGGGWTLIRYLLQQIFLSGPYGALWFLTALLLAIPLTFVITKYLGPAAALLLSLPFYLFFVLELGYTNLVGDLPFFSRAAEMVTDVFIFLWNGLTFGFFFCALGMWIAWRQKQRESAVGGSASVEYLAGETVPGKNAPDGGWGDTLMGKASLVCLGLLVAESLLLYRFHLGMDYAAQFSLIPLTYFLLRWLLSLRFAERKRYRYLRKASILIFTIHYGVMELLRSLFSDAAWYTESTTVQYVFVLAVTLLLTAAILYLSEHVRGCGWLRVLY</sequence>
<keyword evidence="3" id="KW-0012">Acyltransferase</keyword>
<name>A0A9D1JAV5_9FIRM</name>
<feature type="transmembrane region" description="Helical" evidence="1">
    <location>
        <begin position="40"/>
        <end position="61"/>
    </location>
</feature>
<dbReference type="Pfam" id="PF01757">
    <property type="entry name" value="Acyl_transf_3"/>
    <property type="match status" value="1"/>
</dbReference>
<feature type="transmembrane region" description="Helical" evidence="1">
    <location>
        <begin position="113"/>
        <end position="139"/>
    </location>
</feature>
<feature type="transmembrane region" description="Helical" evidence="1">
    <location>
        <begin position="185"/>
        <end position="208"/>
    </location>
</feature>
<dbReference type="InterPro" id="IPR002656">
    <property type="entry name" value="Acyl_transf_3_dom"/>
</dbReference>
<feature type="transmembrane region" description="Helical" evidence="1">
    <location>
        <begin position="338"/>
        <end position="358"/>
    </location>
</feature>
<dbReference type="GO" id="GO:0016747">
    <property type="term" value="F:acyltransferase activity, transferring groups other than amino-acyl groups"/>
    <property type="evidence" value="ECO:0007669"/>
    <property type="project" value="InterPro"/>
</dbReference>
<comment type="caution">
    <text evidence="3">The sequence shown here is derived from an EMBL/GenBank/DDBJ whole genome shotgun (WGS) entry which is preliminary data.</text>
</comment>
<feature type="domain" description="Acyltransferase 3" evidence="2">
    <location>
        <begin position="7"/>
        <end position="355"/>
    </location>
</feature>
<dbReference type="AlphaFoldDB" id="A0A9D1JAV5"/>
<feature type="transmembrane region" description="Helical" evidence="1">
    <location>
        <begin position="12"/>
        <end position="28"/>
    </location>
</feature>
<keyword evidence="1" id="KW-0472">Membrane</keyword>
<feature type="transmembrane region" description="Helical" evidence="1">
    <location>
        <begin position="273"/>
        <end position="291"/>
    </location>
</feature>
<reference evidence="3" key="2">
    <citation type="journal article" date="2021" name="PeerJ">
        <title>Extensive microbial diversity within the chicken gut microbiome revealed by metagenomics and culture.</title>
        <authorList>
            <person name="Gilroy R."/>
            <person name="Ravi A."/>
            <person name="Getino M."/>
            <person name="Pursley I."/>
            <person name="Horton D.L."/>
            <person name="Alikhan N.F."/>
            <person name="Baker D."/>
            <person name="Gharbi K."/>
            <person name="Hall N."/>
            <person name="Watson M."/>
            <person name="Adriaenssens E.M."/>
            <person name="Foster-Nyarko E."/>
            <person name="Jarju S."/>
            <person name="Secka A."/>
            <person name="Antonio M."/>
            <person name="Oren A."/>
            <person name="Chaudhuri R.R."/>
            <person name="La Ragione R."/>
            <person name="Hildebrand F."/>
            <person name="Pallen M.J."/>
        </authorList>
    </citation>
    <scope>NUCLEOTIDE SEQUENCE</scope>
    <source>
        <strain evidence="3">ChiSjej5B23-6657</strain>
    </source>
</reference>
<keyword evidence="3" id="KW-0808">Transferase</keyword>
<feature type="transmembrane region" description="Helical" evidence="1">
    <location>
        <begin position="146"/>
        <end position="165"/>
    </location>
</feature>
<feature type="transmembrane region" description="Helical" evidence="1">
    <location>
        <begin position="73"/>
        <end position="93"/>
    </location>
</feature>
<evidence type="ECO:0000259" key="2">
    <source>
        <dbReference type="Pfam" id="PF01757"/>
    </source>
</evidence>
<feature type="transmembrane region" description="Helical" evidence="1">
    <location>
        <begin position="303"/>
        <end position="326"/>
    </location>
</feature>
<proteinExistence type="predicted"/>
<keyword evidence="1" id="KW-0812">Transmembrane</keyword>
<dbReference type="EMBL" id="DVHM01000114">
    <property type="protein sequence ID" value="HIR71056.1"/>
    <property type="molecule type" value="Genomic_DNA"/>
</dbReference>
<evidence type="ECO:0000256" key="1">
    <source>
        <dbReference type="SAM" id="Phobius"/>
    </source>
</evidence>
<evidence type="ECO:0000313" key="3">
    <source>
        <dbReference type="EMBL" id="HIR71056.1"/>
    </source>
</evidence>
<gene>
    <name evidence="3" type="ORF">IAA55_07225</name>
</gene>